<dbReference type="InterPro" id="IPR042301">
    <property type="entry name" value="GH115_sf"/>
</dbReference>
<organism evidence="4 5">
    <name type="scientific">Coniochaeta hoffmannii</name>
    <dbReference type="NCBI Taxonomy" id="91930"/>
    <lineage>
        <taxon>Eukaryota</taxon>
        <taxon>Fungi</taxon>
        <taxon>Dikarya</taxon>
        <taxon>Ascomycota</taxon>
        <taxon>Pezizomycotina</taxon>
        <taxon>Sordariomycetes</taxon>
        <taxon>Sordariomycetidae</taxon>
        <taxon>Coniochaetales</taxon>
        <taxon>Coniochaetaceae</taxon>
        <taxon>Coniochaeta</taxon>
    </lineage>
</organism>
<dbReference type="Gene3D" id="3.30.379.10">
    <property type="entry name" value="Chitobiase/beta-hexosaminidase domain 2-like"/>
    <property type="match status" value="1"/>
</dbReference>
<dbReference type="EMBL" id="JANBVN010000101">
    <property type="protein sequence ID" value="KAJ9144338.1"/>
    <property type="molecule type" value="Genomic_DNA"/>
</dbReference>
<keyword evidence="5" id="KW-1185">Reference proteome</keyword>
<proteinExistence type="predicted"/>
<dbReference type="Proteomes" id="UP001174691">
    <property type="component" value="Unassembled WGS sequence"/>
</dbReference>
<dbReference type="Pfam" id="PF17829">
    <property type="entry name" value="GH115_C"/>
    <property type="match status" value="1"/>
</dbReference>
<dbReference type="PANTHER" id="PTHR37842:SF2">
    <property type="entry name" value="GYLCOSYL HYDROLASE 115 C-TERMINAL DOMAIN-CONTAINING PROTEIN"/>
    <property type="match status" value="1"/>
</dbReference>
<dbReference type="Gene3D" id="1.20.58.2150">
    <property type="match status" value="1"/>
</dbReference>
<feature type="signal peptide" evidence="2">
    <location>
        <begin position="1"/>
        <end position="20"/>
    </location>
</feature>
<evidence type="ECO:0000313" key="5">
    <source>
        <dbReference type="Proteomes" id="UP001174691"/>
    </source>
</evidence>
<feature type="chain" id="PRO_5041465169" evidence="2">
    <location>
        <begin position="21"/>
        <end position="983"/>
    </location>
</feature>
<dbReference type="GO" id="GO:0016787">
    <property type="term" value="F:hydrolase activity"/>
    <property type="evidence" value="ECO:0007669"/>
    <property type="project" value="UniProtKB-KW"/>
</dbReference>
<evidence type="ECO:0000256" key="1">
    <source>
        <dbReference type="ARBA" id="ARBA00022801"/>
    </source>
</evidence>
<keyword evidence="2" id="KW-0732">Signal</keyword>
<accession>A0AA38RE30</accession>
<dbReference type="PANTHER" id="PTHR37842">
    <property type="match status" value="1"/>
</dbReference>
<gene>
    <name evidence="4" type="ORF">NKR19_g6532</name>
</gene>
<evidence type="ECO:0000259" key="3">
    <source>
        <dbReference type="Pfam" id="PF17829"/>
    </source>
</evidence>
<reference evidence="4" key="1">
    <citation type="submission" date="2022-07" db="EMBL/GenBank/DDBJ databases">
        <title>Fungi with potential for degradation of polypropylene.</title>
        <authorList>
            <person name="Gostincar C."/>
        </authorList>
    </citation>
    <scope>NUCLEOTIDE SEQUENCE</scope>
    <source>
        <strain evidence="4">EXF-13287</strain>
    </source>
</reference>
<sequence>MRARIILTIAGLLLFSKCNAQSPRFTFTEDGGGGFKLAGPGVAPEIGVATNDYPGVIRVANDLATDFGRVLGTNATVISVDWNTTVTKKSSSPIIILGTIGKSTLIDGLISSKKLDVSSIAGKWEAFTTQTVANPWEGQEAVFVIAGSDMRGSVFGAYDVSEQIGVSPWLYWLDTPAKKRQYVWAAAQDRPYVEGPPSVKYRGIFLNDEDPALTGWGHANFKNSQYGSAFGSDFYKRVFELVLRMKGNYLWPAMWSSMFYLDDAQNGQIASDWGVFMGTSHHEPMARADKEQGRFLKGSWDWKSNKAGCQAFMKEGAVRAKNWATVYTLGMRGSGDAASATLTSQALEEVIHWQQATLKEVLGKDLSEIPQQWVMYKEVPGYWANGMNVSDDVTLLWSDDNRGNIRRIPIGKEPDRRGGSGMYYHFDYVGDPRNYKWINTIQLQKTWEQMSLAYERGVRNIWIANVGDLKALELPTAHFMAMARNMDKFKDPTGTETWLKNWSAQQFGDDVADDAALIMATYGKLTARRKYEDLSMTPFAFNTVNYDEAELNFAEWTALADRAQAINDKLPVAYQPTFFEAVLHPVLAGKNVFEIYTKAALSSKYIAQHRVSANQLARDVQAAFAADKALKSRWDSLLNGRWKHFMDQTHLGYNNWQQPGSDTIPKVNGISSSSQTQAPAGIMGVAIQDSDKFHPITSKLTLSTLTPFAPPDRKIWFEVFARDNGTLTYKITSNASYLSVSPSPQQTIAAPGPSTDIRHLLAVDWTAAPPGLSTASLTIYAPSSTATLLVPLLNPSLPATFRGGHVESAGVISIEASHFSPESSSPSYIPIPSYGRTHSGVRLPPLTPPQQPAEQGSPVLTYPFYTFTNTTTSASLTVYLSASENSNPDSPNRYAFSVDDGPVTTVQPVPLGSAGGEPSGWSQAVVSNAWVKTSKISGGLDAGEHVLKVWLLEPTMVLTKLVVDVGGLRASELGPPESFRVGG</sequence>
<evidence type="ECO:0000256" key="2">
    <source>
        <dbReference type="SAM" id="SignalP"/>
    </source>
</evidence>
<dbReference type="InterPro" id="IPR029018">
    <property type="entry name" value="Hex-like_dom2"/>
</dbReference>
<dbReference type="Gene3D" id="2.60.120.1620">
    <property type="match status" value="1"/>
</dbReference>
<dbReference type="AlphaFoldDB" id="A0AA38RE30"/>
<dbReference type="Gene3D" id="3.20.20.520">
    <property type="entry name" value="Glycosyl hydrolase family 115"/>
    <property type="match status" value="1"/>
</dbReference>
<protein>
    <submittedName>
        <fullName evidence="4">Glycoside hydrolase family 115 protein</fullName>
    </submittedName>
</protein>
<comment type="caution">
    <text evidence="4">The sequence shown here is derived from an EMBL/GenBank/DDBJ whole genome shotgun (WGS) entry which is preliminary data.</text>
</comment>
<dbReference type="InterPro" id="IPR041437">
    <property type="entry name" value="GH115_C"/>
</dbReference>
<dbReference type="Pfam" id="PF15979">
    <property type="entry name" value="Glyco_hydro_115"/>
    <property type="match status" value="1"/>
</dbReference>
<evidence type="ECO:0000313" key="4">
    <source>
        <dbReference type="EMBL" id="KAJ9144338.1"/>
    </source>
</evidence>
<dbReference type="InterPro" id="IPR031924">
    <property type="entry name" value="GH115"/>
</dbReference>
<keyword evidence="1 4" id="KW-0378">Hydrolase</keyword>
<name>A0AA38RE30_9PEZI</name>
<feature type="domain" description="Gylcosyl hydrolase 115 C-terminal" evidence="3">
    <location>
        <begin position="804"/>
        <end position="977"/>
    </location>
</feature>